<evidence type="ECO:0008006" key="4">
    <source>
        <dbReference type="Google" id="ProtNLM"/>
    </source>
</evidence>
<evidence type="ECO:0000313" key="2">
    <source>
        <dbReference type="EMBL" id="ACK69160.1"/>
    </source>
</evidence>
<dbReference type="KEGG" id="cyc:PCC7424_0704"/>
<dbReference type="OrthoDB" id="467587at2"/>
<name>B7KFW7_GLOC7</name>
<dbReference type="EMBL" id="CP001291">
    <property type="protein sequence ID" value="ACK69160.1"/>
    <property type="molecule type" value="Genomic_DNA"/>
</dbReference>
<feature type="region of interest" description="Disordered" evidence="1">
    <location>
        <begin position="82"/>
        <end position="115"/>
    </location>
</feature>
<keyword evidence="3" id="KW-1185">Reference proteome</keyword>
<protein>
    <recommendedName>
        <fullName evidence="4">DUF4352 domain-containing protein</fullName>
    </recommendedName>
</protein>
<dbReference type="eggNOG" id="ENOG502ZFJQ">
    <property type="taxonomic scope" value="Bacteria"/>
</dbReference>
<dbReference type="STRING" id="65393.PCC7424_0704"/>
<sequence>MRITPTITLSVVLVTLMLGAGAASAFYSYKMGYEALKGVSQPDVNPTKKLAGSSQKSAEIKEFVPVNEKDILKKVNDYIKSKKNSKSSSNKPADKKEPTEAQKQSSVNPPKTQESVQANFPLQVQDQGVTLEIVNAIEQGGSLLLDVSLKNNGEKAVQFLYSFLEVKDNRGNSLSAITDGLPEELPATGENFQGKIKIPGISLNQGQLLSLRLTDYPDQKLQLSIGNIPVVR</sequence>
<organism evidence="2 3">
    <name type="scientific">Gloeothece citriformis (strain PCC 7424)</name>
    <name type="common">Cyanothece sp. (strain PCC 7424)</name>
    <dbReference type="NCBI Taxonomy" id="65393"/>
    <lineage>
        <taxon>Bacteria</taxon>
        <taxon>Bacillati</taxon>
        <taxon>Cyanobacteriota</taxon>
        <taxon>Cyanophyceae</taxon>
        <taxon>Oscillatoriophycideae</taxon>
        <taxon>Chroococcales</taxon>
        <taxon>Aphanothecaceae</taxon>
        <taxon>Gloeothece</taxon>
        <taxon>Gloeothece citriformis</taxon>
    </lineage>
</organism>
<gene>
    <name evidence="2" type="ordered locus">PCC7424_0704</name>
</gene>
<feature type="compositionally biased region" description="Polar residues" evidence="1">
    <location>
        <begin position="101"/>
        <end position="115"/>
    </location>
</feature>
<evidence type="ECO:0000256" key="1">
    <source>
        <dbReference type="SAM" id="MobiDB-lite"/>
    </source>
</evidence>
<dbReference type="AlphaFoldDB" id="B7KFW7"/>
<dbReference type="RefSeq" id="WP_012598107.1">
    <property type="nucleotide sequence ID" value="NC_011729.1"/>
</dbReference>
<dbReference type="Proteomes" id="UP000002384">
    <property type="component" value="Chromosome"/>
</dbReference>
<dbReference type="HOGENOM" id="CLU_107612_0_0_3"/>
<accession>B7KFW7</accession>
<proteinExistence type="predicted"/>
<reference evidence="3" key="1">
    <citation type="journal article" date="2011" name="MBio">
        <title>Novel metabolic attributes of the genus Cyanothece, comprising a group of unicellular nitrogen-fixing Cyanobacteria.</title>
        <authorList>
            <person name="Bandyopadhyay A."/>
            <person name="Elvitigala T."/>
            <person name="Welsh E."/>
            <person name="Stockel J."/>
            <person name="Liberton M."/>
            <person name="Min H."/>
            <person name="Sherman L.A."/>
            <person name="Pakrasi H.B."/>
        </authorList>
    </citation>
    <scope>NUCLEOTIDE SEQUENCE [LARGE SCALE GENOMIC DNA]</scope>
    <source>
        <strain evidence="3">PCC 7424</strain>
    </source>
</reference>
<evidence type="ECO:0000313" key="3">
    <source>
        <dbReference type="Proteomes" id="UP000002384"/>
    </source>
</evidence>